<proteinExistence type="predicted"/>
<accession>A0A2I2AAZ1</accession>
<dbReference type="EMBL" id="PKGI01000028">
    <property type="protein sequence ID" value="PLA76523.1"/>
    <property type="molecule type" value="Genomic_DNA"/>
</dbReference>
<organism evidence="1 2">
    <name type="scientific">Ligilactobacillus agilis</name>
    <dbReference type="NCBI Taxonomy" id="1601"/>
    <lineage>
        <taxon>Bacteria</taxon>
        <taxon>Bacillati</taxon>
        <taxon>Bacillota</taxon>
        <taxon>Bacilli</taxon>
        <taxon>Lactobacillales</taxon>
        <taxon>Lactobacillaceae</taxon>
        <taxon>Ligilactobacillus</taxon>
    </lineage>
</organism>
<protein>
    <submittedName>
        <fullName evidence="1">Uncharacterized protein</fullName>
    </submittedName>
</protein>
<name>A0A2I2AAZ1_9LACO</name>
<sequence>MDRNIEINKSINLLLERYKLNGFYNLKEKKIVIFSSNYLFCLTKKFSDEKQLTPYLVSLKELIKTLEIPIKSSNFAFKQFEIDKKITKDFQNKIHLMKNEFESILLTDAW</sequence>
<dbReference type="RefSeq" id="WP_101811812.1">
    <property type="nucleotide sequence ID" value="NZ_PKGI01000028.1"/>
</dbReference>
<gene>
    <name evidence="1" type="ORF">CYR79_05720</name>
</gene>
<comment type="caution">
    <text evidence="1">The sequence shown here is derived from an EMBL/GenBank/DDBJ whole genome shotgun (WGS) entry which is preliminary data.</text>
</comment>
<dbReference type="AlphaFoldDB" id="A0A2I2AAZ1"/>
<evidence type="ECO:0000313" key="1">
    <source>
        <dbReference type="EMBL" id="PLA76523.1"/>
    </source>
</evidence>
<evidence type="ECO:0000313" key="2">
    <source>
        <dbReference type="Proteomes" id="UP000234579"/>
    </source>
</evidence>
<dbReference type="Proteomes" id="UP000234579">
    <property type="component" value="Unassembled WGS sequence"/>
</dbReference>
<reference evidence="2" key="1">
    <citation type="submission" date="2017-12" db="EMBL/GenBank/DDBJ databases">
        <authorList>
            <person name="Christensen H."/>
        </authorList>
    </citation>
    <scope>NUCLEOTIDE SEQUENCE [LARGE SCALE GENOMIC DNA]</scope>
    <source>
        <strain evidence="2">268A</strain>
    </source>
</reference>